<gene>
    <name evidence="2" type="ORF">GCM10023186_16290</name>
</gene>
<dbReference type="Proteomes" id="UP001500454">
    <property type="component" value="Unassembled WGS sequence"/>
</dbReference>
<accession>A0ABP8IXT8</accession>
<dbReference type="Gene3D" id="3.40.50.720">
    <property type="entry name" value="NAD(P)-binding Rossmann-like Domain"/>
    <property type="match status" value="1"/>
</dbReference>
<evidence type="ECO:0000313" key="2">
    <source>
        <dbReference type="EMBL" id="GAA4379092.1"/>
    </source>
</evidence>
<comment type="caution">
    <text evidence="2">The sequence shown here is derived from an EMBL/GenBank/DDBJ whole genome shotgun (WGS) entry which is preliminary data.</text>
</comment>
<protein>
    <submittedName>
        <fullName evidence="2">SDR family oxidoreductase</fullName>
    </submittedName>
</protein>
<proteinExistence type="inferred from homology"/>
<dbReference type="SUPFAM" id="SSF51735">
    <property type="entry name" value="NAD(P)-binding Rossmann-fold domains"/>
    <property type="match status" value="1"/>
</dbReference>
<organism evidence="2 3">
    <name type="scientific">Hymenobacter koreensis</name>
    <dbReference type="NCBI Taxonomy" id="1084523"/>
    <lineage>
        <taxon>Bacteria</taxon>
        <taxon>Pseudomonadati</taxon>
        <taxon>Bacteroidota</taxon>
        <taxon>Cytophagia</taxon>
        <taxon>Cytophagales</taxon>
        <taxon>Hymenobacteraceae</taxon>
        <taxon>Hymenobacter</taxon>
    </lineage>
</organism>
<dbReference type="InterPro" id="IPR036291">
    <property type="entry name" value="NAD(P)-bd_dom_sf"/>
</dbReference>
<dbReference type="PRINTS" id="PR00081">
    <property type="entry name" value="GDHRDH"/>
</dbReference>
<dbReference type="RefSeq" id="WP_345222974.1">
    <property type="nucleotide sequence ID" value="NZ_BAABHA010000002.1"/>
</dbReference>
<dbReference type="Pfam" id="PF13561">
    <property type="entry name" value="adh_short_C2"/>
    <property type="match status" value="1"/>
</dbReference>
<evidence type="ECO:0000256" key="1">
    <source>
        <dbReference type="ARBA" id="ARBA00006484"/>
    </source>
</evidence>
<dbReference type="InterPro" id="IPR050259">
    <property type="entry name" value="SDR"/>
</dbReference>
<dbReference type="PANTHER" id="PTHR42879:SF6">
    <property type="entry name" value="NADPH-DEPENDENT REDUCTASE BACG"/>
    <property type="match status" value="1"/>
</dbReference>
<evidence type="ECO:0000313" key="3">
    <source>
        <dbReference type="Proteomes" id="UP001500454"/>
    </source>
</evidence>
<dbReference type="EMBL" id="BAABHA010000002">
    <property type="protein sequence ID" value="GAA4379092.1"/>
    <property type="molecule type" value="Genomic_DNA"/>
</dbReference>
<comment type="similarity">
    <text evidence="1">Belongs to the short-chain dehydrogenases/reductases (SDR) family.</text>
</comment>
<reference evidence="3" key="1">
    <citation type="journal article" date="2019" name="Int. J. Syst. Evol. Microbiol.">
        <title>The Global Catalogue of Microorganisms (GCM) 10K type strain sequencing project: providing services to taxonomists for standard genome sequencing and annotation.</title>
        <authorList>
            <consortium name="The Broad Institute Genomics Platform"/>
            <consortium name="The Broad Institute Genome Sequencing Center for Infectious Disease"/>
            <person name="Wu L."/>
            <person name="Ma J."/>
        </authorList>
    </citation>
    <scope>NUCLEOTIDE SEQUENCE [LARGE SCALE GENOMIC DNA]</scope>
    <source>
        <strain evidence="3">JCM 17924</strain>
    </source>
</reference>
<name>A0ABP8IXT8_9BACT</name>
<dbReference type="PANTHER" id="PTHR42879">
    <property type="entry name" value="3-OXOACYL-(ACYL-CARRIER-PROTEIN) REDUCTASE"/>
    <property type="match status" value="1"/>
</dbReference>
<sequence length="263" mass="27363">MLTELLSSRRAVVCGSTQGIGRAVAEALAARHATVTLVARDETKLREVLATLPTPAGQSHDYVVADFTRPDEVAARMAQWLEQHGPAHILVNNTGGPAGGPLLAAPVNALRAAFEQHLVCNHLLAQALVPGMQAAGYGRIINVISTSVKQPLPNLGVSNTIRGAVASWAKTLATELGPHGITVNNVLPGATLTQRHHSLLEARSASTGQPVEALEENMLRLIPAGRFAEADEVAAAVAFLASPMAGYINGINVPVDGGRTGSL</sequence>
<keyword evidence="3" id="KW-1185">Reference proteome</keyword>
<dbReference type="InterPro" id="IPR002347">
    <property type="entry name" value="SDR_fam"/>
</dbReference>